<evidence type="ECO:0000313" key="2">
    <source>
        <dbReference type="Proteomes" id="UP001589793"/>
    </source>
</evidence>
<comment type="caution">
    <text evidence="1">The sequence shown here is derived from an EMBL/GenBank/DDBJ whole genome shotgun (WGS) entry which is preliminary data.</text>
</comment>
<dbReference type="RefSeq" id="WP_376978848.1">
    <property type="nucleotide sequence ID" value="NZ_JBHLSV010000005.1"/>
</dbReference>
<name>A0ABV6RAG5_9MICO</name>
<proteinExistence type="predicted"/>
<reference evidence="1 2" key="1">
    <citation type="submission" date="2024-09" db="EMBL/GenBank/DDBJ databases">
        <authorList>
            <person name="Sun Q."/>
            <person name="Mori K."/>
        </authorList>
    </citation>
    <scope>NUCLEOTIDE SEQUENCE [LARGE SCALE GENOMIC DNA]</scope>
    <source>
        <strain evidence="1 2">CICC 10874</strain>
    </source>
</reference>
<organism evidence="1 2">
    <name type="scientific">Brachybacterium hainanense</name>
    <dbReference type="NCBI Taxonomy" id="1541174"/>
    <lineage>
        <taxon>Bacteria</taxon>
        <taxon>Bacillati</taxon>
        <taxon>Actinomycetota</taxon>
        <taxon>Actinomycetes</taxon>
        <taxon>Micrococcales</taxon>
        <taxon>Dermabacteraceae</taxon>
        <taxon>Brachybacterium</taxon>
    </lineage>
</organism>
<dbReference type="Proteomes" id="UP001589793">
    <property type="component" value="Unassembled WGS sequence"/>
</dbReference>
<protein>
    <submittedName>
        <fullName evidence="1">3-methyladenine DNA glycosylase</fullName>
    </submittedName>
</protein>
<evidence type="ECO:0000313" key="1">
    <source>
        <dbReference type="EMBL" id="MFC0673347.1"/>
    </source>
</evidence>
<keyword evidence="2" id="KW-1185">Reference proteome</keyword>
<dbReference type="EMBL" id="JBHLSV010000005">
    <property type="protein sequence ID" value="MFC0673347.1"/>
    <property type="molecule type" value="Genomic_DNA"/>
</dbReference>
<gene>
    <name evidence="1" type="ORF">ACFFF6_05185</name>
</gene>
<accession>A0ABV6RAG5</accession>
<sequence>MPSPVPEPRRVLDAPTAAAARAAHEARADALTAGHRARRAAGRKHPVEDFLFTYYPFSASRLRRWHPGWELAYDAAADPRPHAGDQPVGDIRPGGERSWYADAPSHHAAGTVLRRADVARYLAERADALDFMARLLRSSSLARRTPNFSCFGLHEWAMVYRLAPGRQRHEDLPLRLGQEATDAVVEGERLVCSHVDAFRFFTPEAVPRNSMTPSRATQVQRDNPACLHVGMDLYKWAMKLVPLVPSELVLDCFEHARDTRVLDMEASPYDVRPLGYGVVPIETADGKAEYQRRQRELAVRADALRERILSRIEPLASLAAG</sequence>